<reference evidence="2" key="1">
    <citation type="journal article" date="2019" name="Int. J. Syst. Evol. Microbiol.">
        <title>The Global Catalogue of Microorganisms (GCM) 10K type strain sequencing project: providing services to taxonomists for standard genome sequencing and annotation.</title>
        <authorList>
            <consortium name="The Broad Institute Genomics Platform"/>
            <consortium name="The Broad Institute Genome Sequencing Center for Infectious Disease"/>
            <person name="Wu L."/>
            <person name="Ma J."/>
        </authorList>
    </citation>
    <scope>NUCLEOTIDE SEQUENCE [LARGE SCALE GENOMIC DNA]</scope>
    <source>
        <strain evidence="2">JCM 3369</strain>
    </source>
</reference>
<evidence type="ECO:0000313" key="2">
    <source>
        <dbReference type="Proteomes" id="UP001596380"/>
    </source>
</evidence>
<protein>
    <submittedName>
        <fullName evidence="1">Uncharacterized protein</fullName>
    </submittedName>
</protein>
<name>A0ABW2CDP4_9ACTN</name>
<sequence>MARDKIVALRDYLTAAAGDFPGAVRVEVVEDETGMFSVELESGEELFVAIAAVVS</sequence>
<gene>
    <name evidence="1" type="ORF">ACFQKB_07885</name>
</gene>
<keyword evidence="2" id="KW-1185">Reference proteome</keyword>
<proteinExistence type="predicted"/>
<dbReference type="RefSeq" id="WP_160821645.1">
    <property type="nucleotide sequence ID" value="NZ_JBHSXE010000001.1"/>
</dbReference>
<evidence type="ECO:0000313" key="1">
    <source>
        <dbReference type="EMBL" id="MFC6879682.1"/>
    </source>
</evidence>
<comment type="caution">
    <text evidence="1">The sequence shown here is derived from an EMBL/GenBank/DDBJ whole genome shotgun (WGS) entry which is preliminary data.</text>
</comment>
<dbReference type="Proteomes" id="UP001596380">
    <property type="component" value="Unassembled WGS sequence"/>
</dbReference>
<organism evidence="1 2">
    <name type="scientific">Actinomadura yumaensis</name>
    <dbReference type="NCBI Taxonomy" id="111807"/>
    <lineage>
        <taxon>Bacteria</taxon>
        <taxon>Bacillati</taxon>
        <taxon>Actinomycetota</taxon>
        <taxon>Actinomycetes</taxon>
        <taxon>Streptosporangiales</taxon>
        <taxon>Thermomonosporaceae</taxon>
        <taxon>Actinomadura</taxon>
    </lineage>
</organism>
<accession>A0ABW2CDP4</accession>
<dbReference type="EMBL" id="JBHSXS010000003">
    <property type="protein sequence ID" value="MFC6879682.1"/>
    <property type="molecule type" value="Genomic_DNA"/>
</dbReference>